<gene>
    <name evidence="1" type="ORF">DKP76_18280</name>
</gene>
<dbReference type="AlphaFoldDB" id="A0A316J3M1"/>
<protein>
    <submittedName>
        <fullName evidence="1">Uncharacterized protein</fullName>
    </submittedName>
</protein>
<evidence type="ECO:0000313" key="1">
    <source>
        <dbReference type="EMBL" id="PWL16284.1"/>
    </source>
</evidence>
<evidence type="ECO:0000313" key="2">
    <source>
        <dbReference type="Proteomes" id="UP000245865"/>
    </source>
</evidence>
<organism evidence="1 2">
    <name type="scientific">Falsochrobactrum shanghaiense</name>
    <dbReference type="NCBI Taxonomy" id="2201899"/>
    <lineage>
        <taxon>Bacteria</taxon>
        <taxon>Pseudomonadati</taxon>
        <taxon>Pseudomonadota</taxon>
        <taxon>Alphaproteobacteria</taxon>
        <taxon>Hyphomicrobiales</taxon>
        <taxon>Brucellaceae</taxon>
        <taxon>Falsochrobactrum</taxon>
    </lineage>
</organism>
<reference evidence="1 2" key="1">
    <citation type="submission" date="2018-05" db="EMBL/GenBank/DDBJ databases">
        <title>Comparative genomic sequence analysis between strain HN4 and CCM 8460T (Falsochrobactrum ovis) will provide more evidence to prove that HN4 is a new species of Falsochrobactrum.</title>
        <authorList>
            <person name="Lyu W."/>
            <person name="Sun L."/>
            <person name="Yao L."/>
        </authorList>
    </citation>
    <scope>NUCLEOTIDE SEQUENCE [LARGE SCALE GENOMIC DNA]</scope>
    <source>
        <strain evidence="1 2">HN4</strain>
    </source>
</reference>
<dbReference type="RefSeq" id="WP_109708085.1">
    <property type="nucleotide sequence ID" value="NZ_QGDB01000016.1"/>
</dbReference>
<sequence>MRRRAKIGYLSILNNLRYLRALNRWQLSISDRTTAVTLSLANGGSTEGKAFAAFVQFYDDTGQLILPPYQGFDHSPHGIAYFYVSGGEAMTPVVTTRFFTPPPRATTLQIELRSWMFRARARLANDVRVIEDGDVDQTSARPSLHRLFISDRTQAITLSLANGHQGGPKAFVAAVKFFDEKRKPISPPYEGFAKSTRFPAYFYAEGGQIDKPSVINWPFVPPMDATAMEIELYPWQVEEEPHFVFPPTPVSNVLGEPRRRTVAMLRQNNETDTLTVNLTFPPMGSQIAERIDNGQLRIVGIIGEELRNKLGAQIADPALPFDGYDKDWDSIDPSHLIIDTTWLSQAFGWEHALTLRDPAATVEMAIMLEKARAAGICTVLVEPESLHRYPLLSKIASLFDITLKSGDSFPNACY</sequence>
<comment type="caution">
    <text evidence="1">The sequence shown here is derived from an EMBL/GenBank/DDBJ whole genome shotgun (WGS) entry which is preliminary data.</text>
</comment>
<keyword evidence="2" id="KW-1185">Reference proteome</keyword>
<name>A0A316J3M1_9HYPH</name>
<dbReference type="Proteomes" id="UP000245865">
    <property type="component" value="Unassembled WGS sequence"/>
</dbReference>
<proteinExistence type="predicted"/>
<dbReference type="OrthoDB" id="9991401at2"/>
<dbReference type="EMBL" id="QGDB01000016">
    <property type="protein sequence ID" value="PWL16284.1"/>
    <property type="molecule type" value="Genomic_DNA"/>
</dbReference>
<accession>A0A316J3M1</accession>